<name>A0A0R1VHJ5_9LACO</name>
<keyword evidence="3" id="KW-1185">Reference proteome</keyword>
<dbReference type="GeneID" id="98319702"/>
<accession>A0A0R1VHJ5</accession>
<dbReference type="PROSITE" id="PS50846">
    <property type="entry name" value="HMA_2"/>
    <property type="match status" value="1"/>
</dbReference>
<dbReference type="AlphaFoldDB" id="A0A0R1VHJ5"/>
<feature type="domain" description="HMA" evidence="1">
    <location>
        <begin position="2"/>
        <end position="65"/>
    </location>
</feature>
<sequence>MEQEKVVISGMKCSGCVDKVQNSFQKLAGVSDVKVSLADKQAVFNGHASLAELNTALAGTHYHAEKIID</sequence>
<protein>
    <recommendedName>
        <fullName evidence="1">HMA domain-containing protein</fullName>
    </recommendedName>
</protein>
<evidence type="ECO:0000259" key="1">
    <source>
        <dbReference type="PROSITE" id="PS50846"/>
    </source>
</evidence>
<comment type="caution">
    <text evidence="2">The sequence shown here is derived from an EMBL/GenBank/DDBJ whole genome shotgun (WGS) entry which is preliminary data.</text>
</comment>
<evidence type="ECO:0000313" key="3">
    <source>
        <dbReference type="Proteomes" id="UP000051451"/>
    </source>
</evidence>
<dbReference type="GO" id="GO:0046872">
    <property type="term" value="F:metal ion binding"/>
    <property type="evidence" value="ECO:0007669"/>
    <property type="project" value="InterPro"/>
</dbReference>
<reference evidence="2 3" key="1">
    <citation type="journal article" date="2015" name="Genome Announc.">
        <title>Expanding the biotechnology potential of lactobacilli through comparative genomics of 213 strains and associated genera.</title>
        <authorList>
            <person name="Sun Z."/>
            <person name="Harris H.M."/>
            <person name="McCann A."/>
            <person name="Guo C."/>
            <person name="Argimon S."/>
            <person name="Zhang W."/>
            <person name="Yang X."/>
            <person name="Jeffery I.B."/>
            <person name="Cooney J.C."/>
            <person name="Kagawa T.F."/>
            <person name="Liu W."/>
            <person name="Song Y."/>
            <person name="Salvetti E."/>
            <person name="Wrobel A."/>
            <person name="Rasinkangas P."/>
            <person name="Parkhill J."/>
            <person name="Rea M.C."/>
            <person name="O'Sullivan O."/>
            <person name="Ritari J."/>
            <person name="Douillard F.P."/>
            <person name="Paul Ross R."/>
            <person name="Yang R."/>
            <person name="Briner A.E."/>
            <person name="Felis G.E."/>
            <person name="de Vos W.M."/>
            <person name="Barrangou R."/>
            <person name="Klaenhammer T.R."/>
            <person name="Caufield P.W."/>
            <person name="Cui Y."/>
            <person name="Zhang H."/>
            <person name="O'Toole P.W."/>
        </authorList>
    </citation>
    <scope>NUCLEOTIDE SEQUENCE [LARGE SCALE GENOMIC DNA]</scope>
    <source>
        <strain evidence="2 3">DSM 18630</strain>
    </source>
</reference>
<dbReference type="Proteomes" id="UP000051451">
    <property type="component" value="Unassembled WGS sequence"/>
</dbReference>
<dbReference type="EMBL" id="AZGB01000025">
    <property type="protein sequence ID" value="KRM04882.1"/>
    <property type="molecule type" value="Genomic_DNA"/>
</dbReference>
<proteinExistence type="predicted"/>
<evidence type="ECO:0000313" key="2">
    <source>
        <dbReference type="EMBL" id="KRM04882.1"/>
    </source>
</evidence>
<dbReference type="SUPFAM" id="SSF55008">
    <property type="entry name" value="HMA, heavy metal-associated domain"/>
    <property type="match status" value="1"/>
</dbReference>
<dbReference type="PATRIC" id="fig|1423750.3.peg.1955"/>
<dbReference type="InterPro" id="IPR036163">
    <property type="entry name" value="HMA_dom_sf"/>
</dbReference>
<dbReference type="STRING" id="1423750.FC89_GL001913"/>
<organism evidence="2 3">
    <name type="scientific">Liquorilactobacillus ghanensis DSM 18630</name>
    <dbReference type="NCBI Taxonomy" id="1423750"/>
    <lineage>
        <taxon>Bacteria</taxon>
        <taxon>Bacillati</taxon>
        <taxon>Bacillota</taxon>
        <taxon>Bacilli</taxon>
        <taxon>Lactobacillales</taxon>
        <taxon>Lactobacillaceae</taxon>
        <taxon>Liquorilactobacillus</taxon>
    </lineage>
</organism>
<dbReference type="CDD" id="cd00371">
    <property type="entry name" value="HMA"/>
    <property type="match status" value="1"/>
</dbReference>
<dbReference type="Pfam" id="PF00403">
    <property type="entry name" value="HMA"/>
    <property type="match status" value="1"/>
</dbReference>
<dbReference type="Gene3D" id="3.30.70.100">
    <property type="match status" value="1"/>
</dbReference>
<dbReference type="OrthoDB" id="9813965at2"/>
<gene>
    <name evidence="2" type="ORF">FC89_GL001913</name>
</gene>
<dbReference type="InterPro" id="IPR006121">
    <property type="entry name" value="HMA_dom"/>
</dbReference>
<dbReference type="RefSeq" id="WP_057872425.1">
    <property type="nucleotide sequence ID" value="NZ_AZGB01000025.1"/>
</dbReference>